<feature type="non-terminal residue" evidence="2">
    <location>
        <position position="320"/>
    </location>
</feature>
<comment type="caution">
    <text evidence="2">The sequence shown here is derived from an EMBL/GenBank/DDBJ whole genome shotgun (WGS) entry which is preliminary data.</text>
</comment>
<protein>
    <submittedName>
        <fullName evidence="2">Uncharacterized protein</fullName>
    </submittedName>
</protein>
<keyword evidence="1" id="KW-0812">Transmembrane</keyword>
<accession>A0A9P6CDV6</accession>
<organism evidence="2 3">
    <name type="scientific">Collybia nuda</name>
    <dbReference type="NCBI Taxonomy" id="64659"/>
    <lineage>
        <taxon>Eukaryota</taxon>
        <taxon>Fungi</taxon>
        <taxon>Dikarya</taxon>
        <taxon>Basidiomycota</taxon>
        <taxon>Agaricomycotina</taxon>
        <taxon>Agaricomycetes</taxon>
        <taxon>Agaricomycetidae</taxon>
        <taxon>Agaricales</taxon>
        <taxon>Tricholomatineae</taxon>
        <taxon>Clitocybaceae</taxon>
        <taxon>Collybia</taxon>
    </lineage>
</organism>
<name>A0A9P6CDV6_9AGAR</name>
<dbReference type="AlphaFoldDB" id="A0A9P6CDV6"/>
<gene>
    <name evidence="2" type="ORF">BDZ94DRAFT_1325423</name>
</gene>
<dbReference type="Proteomes" id="UP000807353">
    <property type="component" value="Unassembled WGS sequence"/>
</dbReference>
<sequence>MFLIGLDAGKILKYFEVVFSHSSFQDSYLRYPKIKDMPTIYPTARKIRVYILVALALLPFLRSSTALPIFLASPVNCRFADFKTVIFFFIANYASHAFTVPSVPGGVWRWSLYMKIGCIFYPFAGLIRSAVLLFNHWLQGGRGGIGDAIAQGAVMVAARSPNWRPAEYWEQIFVGLPKNFEPPKDTGSLDELPTVKVKLKILQRQMTAFYPVRIPLLSPKNRLDTIGLDIHGESQLPNGYHWTIPSIGELNALTLLLERPKNIQIARSRSWLKGLIALAQLMFSSITIYQARGDQLDRYGYAAFGLSVFPYTLMSLVNLI</sequence>
<feature type="transmembrane region" description="Helical" evidence="1">
    <location>
        <begin position="82"/>
        <end position="100"/>
    </location>
</feature>
<feature type="transmembrane region" description="Helical" evidence="1">
    <location>
        <begin position="301"/>
        <end position="319"/>
    </location>
</feature>
<keyword evidence="1" id="KW-0472">Membrane</keyword>
<proteinExistence type="predicted"/>
<keyword evidence="1" id="KW-1133">Transmembrane helix</keyword>
<evidence type="ECO:0000313" key="2">
    <source>
        <dbReference type="EMBL" id="KAF9458545.1"/>
    </source>
</evidence>
<reference evidence="2" key="1">
    <citation type="submission" date="2020-11" db="EMBL/GenBank/DDBJ databases">
        <authorList>
            <consortium name="DOE Joint Genome Institute"/>
            <person name="Ahrendt S."/>
            <person name="Riley R."/>
            <person name="Andreopoulos W."/>
            <person name="Labutti K."/>
            <person name="Pangilinan J."/>
            <person name="Ruiz-Duenas F.J."/>
            <person name="Barrasa J.M."/>
            <person name="Sanchez-Garcia M."/>
            <person name="Camarero S."/>
            <person name="Miyauchi S."/>
            <person name="Serrano A."/>
            <person name="Linde D."/>
            <person name="Babiker R."/>
            <person name="Drula E."/>
            <person name="Ayuso-Fernandez I."/>
            <person name="Pacheco R."/>
            <person name="Padilla G."/>
            <person name="Ferreira P."/>
            <person name="Barriuso J."/>
            <person name="Kellner H."/>
            <person name="Castanera R."/>
            <person name="Alfaro M."/>
            <person name="Ramirez L."/>
            <person name="Pisabarro A.G."/>
            <person name="Kuo A."/>
            <person name="Tritt A."/>
            <person name="Lipzen A."/>
            <person name="He G."/>
            <person name="Yan M."/>
            <person name="Ng V."/>
            <person name="Cullen D."/>
            <person name="Martin F."/>
            <person name="Rosso M.-N."/>
            <person name="Henrissat B."/>
            <person name="Hibbett D."/>
            <person name="Martinez A.T."/>
            <person name="Grigoriev I.V."/>
        </authorList>
    </citation>
    <scope>NUCLEOTIDE SEQUENCE</scope>
    <source>
        <strain evidence="2">CBS 247.69</strain>
    </source>
</reference>
<feature type="transmembrane region" description="Helical" evidence="1">
    <location>
        <begin position="271"/>
        <end position="289"/>
    </location>
</feature>
<feature type="transmembrane region" description="Helical" evidence="1">
    <location>
        <begin position="47"/>
        <end position="70"/>
    </location>
</feature>
<keyword evidence="3" id="KW-1185">Reference proteome</keyword>
<evidence type="ECO:0000256" key="1">
    <source>
        <dbReference type="SAM" id="Phobius"/>
    </source>
</evidence>
<evidence type="ECO:0000313" key="3">
    <source>
        <dbReference type="Proteomes" id="UP000807353"/>
    </source>
</evidence>
<dbReference type="EMBL" id="MU150337">
    <property type="protein sequence ID" value="KAF9458545.1"/>
    <property type="molecule type" value="Genomic_DNA"/>
</dbReference>
<dbReference type="OrthoDB" id="3253026at2759"/>